<reference evidence="2" key="2">
    <citation type="journal article" date="2015" name="Fish Shellfish Immunol.">
        <title>Early steps in the European eel (Anguilla anguilla)-Vibrio vulnificus interaction in the gills: Role of the RtxA13 toxin.</title>
        <authorList>
            <person name="Callol A."/>
            <person name="Pajuelo D."/>
            <person name="Ebbesson L."/>
            <person name="Teles M."/>
            <person name="MacKenzie S."/>
            <person name="Amaro C."/>
        </authorList>
    </citation>
    <scope>NUCLEOTIDE SEQUENCE</scope>
</reference>
<sequence>MDPSRNHRAYRLAVAKLSPSVHPLHAPAAERHDFHPRGEQELRGKPGQF</sequence>
<dbReference type="AlphaFoldDB" id="A0A0E9TQJ2"/>
<feature type="compositionally biased region" description="Basic and acidic residues" evidence="1">
    <location>
        <begin position="28"/>
        <end position="49"/>
    </location>
</feature>
<organism evidence="2">
    <name type="scientific">Anguilla anguilla</name>
    <name type="common">European freshwater eel</name>
    <name type="synonym">Muraena anguilla</name>
    <dbReference type="NCBI Taxonomy" id="7936"/>
    <lineage>
        <taxon>Eukaryota</taxon>
        <taxon>Metazoa</taxon>
        <taxon>Chordata</taxon>
        <taxon>Craniata</taxon>
        <taxon>Vertebrata</taxon>
        <taxon>Euteleostomi</taxon>
        <taxon>Actinopterygii</taxon>
        <taxon>Neopterygii</taxon>
        <taxon>Teleostei</taxon>
        <taxon>Anguilliformes</taxon>
        <taxon>Anguillidae</taxon>
        <taxon>Anguilla</taxon>
    </lineage>
</organism>
<evidence type="ECO:0000313" key="2">
    <source>
        <dbReference type="EMBL" id="JAH54998.1"/>
    </source>
</evidence>
<protein>
    <submittedName>
        <fullName evidence="2">Uncharacterized protein</fullName>
    </submittedName>
</protein>
<dbReference type="EMBL" id="GBXM01053579">
    <property type="protein sequence ID" value="JAH54998.1"/>
    <property type="molecule type" value="Transcribed_RNA"/>
</dbReference>
<name>A0A0E9TQJ2_ANGAN</name>
<proteinExistence type="predicted"/>
<accession>A0A0E9TQJ2</accession>
<feature type="region of interest" description="Disordered" evidence="1">
    <location>
        <begin position="21"/>
        <end position="49"/>
    </location>
</feature>
<reference evidence="2" key="1">
    <citation type="submission" date="2014-11" db="EMBL/GenBank/DDBJ databases">
        <authorList>
            <person name="Amaro Gonzalez C."/>
        </authorList>
    </citation>
    <scope>NUCLEOTIDE SEQUENCE</scope>
</reference>
<evidence type="ECO:0000256" key="1">
    <source>
        <dbReference type="SAM" id="MobiDB-lite"/>
    </source>
</evidence>